<keyword evidence="1" id="KW-0472">Membrane</keyword>
<evidence type="ECO:0008006" key="5">
    <source>
        <dbReference type="Google" id="ProtNLM"/>
    </source>
</evidence>
<evidence type="ECO:0000256" key="2">
    <source>
        <dbReference type="SAM" id="SignalP"/>
    </source>
</evidence>
<keyword evidence="1" id="KW-0812">Transmembrane</keyword>
<keyword evidence="2" id="KW-0732">Signal</keyword>
<sequence>MIPNYRIRIYCCIGALFCLIVTLACAEQLHNAATLGQFDVTTGRGVSKVREHLVFDQQPWRFGFYLLMTIAVFIASTGAGLWLCWGVLRGRRAFKRWSGKFR</sequence>
<feature type="signal peptide" evidence="2">
    <location>
        <begin position="1"/>
        <end position="26"/>
    </location>
</feature>
<keyword evidence="1" id="KW-1133">Transmembrane helix</keyword>
<dbReference type="PROSITE" id="PS51257">
    <property type="entry name" value="PROKAR_LIPOPROTEIN"/>
    <property type="match status" value="1"/>
</dbReference>
<gene>
    <name evidence="3" type="ORF">BK670_12895</name>
</gene>
<dbReference type="OrthoDB" id="6903889at2"/>
<comment type="caution">
    <text evidence="3">The sequence shown here is derived from an EMBL/GenBank/DDBJ whole genome shotgun (WGS) entry which is preliminary data.</text>
</comment>
<dbReference type="EMBL" id="MOBX01000013">
    <property type="protein sequence ID" value="RON81074.1"/>
    <property type="molecule type" value="Genomic_DNA"/>
</dbReference>
<evidence type="ECO:0000313" key="3">
    <source>
        <dbReference type="EMBL" id="RON81074.1"/>
    </source>
</evidence>
<evidence type="ECO:0000256" key="1">
    <source>
        <dbReference type="SAM" id="Phobius"/>
    </source>
</evidence>
<name>A0A423MCP8_PSEFL</name>
<organism evidence="3 4">
    <name type="scientific">Pseudomonas fluorescens</name>
    <dbReference type="NCBI Taxonomy" id="294"/>
    <lineage>
        <taxon>Bacteria</taxon>
        <taxon>Pseudomonadati</taxon>
        <taxon>Pseudomonadota</taxon>
        <taxon>Gammaproteobacteria</taxon>
        <taxon>Pseudomonadales</taxon>
        <taxon>Pseudomonadaceae</taxon>
        <taxon>Pseudomonas</taxon>
    </lineage>
</organism>
<proteinExistence type="predicted"/>
<protein>
    <recommendedName>
        <fullName evidence="5">Lipoprotein</fullName>
    </recommendedName>
</protein>
<feature type="chain" id="PRO_5019476861" description="Lipoprotein" evidence="2">
    <location>
        <begin position="27"/>
        <end position="102"/>
    </location>
</feature>
<accession>A0A423MCP8</accession>
<dbReference type="AlphaFoldDB" id="A0A423MCP8"/>
<dbReference type="Proteomes" id="UP000285378">
    <property type="component" value="Unassembled WGS sequence"/>
</dbReference>
<feature type="transmembrane region" description="Helical" evidence="1">
    <location>
        <begin position="62"/>
        <end position="88"/>
    </location>
</feature>
<evidence type="ECO:0000313" key="4">
    <source>
        <dbReference type="Proteomes" id="UP000285378"/>
    </source>
</evidence>
<dbReference type="RefSeq" id="WP_123450215.1">
    <property type="nucleotide sequence ID" value="NZ_MOBX01000013.1"/>
</dbReference>
<reference evidence="3 4" key="1">
    <citation type="submission" date="2016-10" db="EMBL/GenBank/DDBJ databases">
        <title>Comparative genome analysis of multiple Pseudomonas spp. focuses on biocontrol and plant growth promoting traits.</title>
        <authorList>
            <person name="Tao X.-Y."/>
            <person name="Taylor C.G."/>
        </authorList>
    </citation>
    <scope>NUCLEOTIDE SEQUENCE [LARGE SCALE GENOMIC DNA]</scope>
    <source>
        <strain evidence="3 4">28B5</strain>
    </source>
</reference>